<keyword evidence="1" id="KW-0732">Signal</keyword>
<proteinExistence type="inferred from homology"/>
<dbReference type="InterPro" id="IPR058644">
    <property type="entry name" value="Mtb12-like_C"/>
</dbReference>
<dbReference type="Pfam" id="PF26580">
    <property type="entry name" value="Mtb12_C"/>
    <property type="match status" value="1"/>
</dbReference>
<dbReference type="EMBL" id="JAIVFL010000001">
    <property type="protein sequence ID" value="MCI4673704.1"/>
    <property type="molecule type" value="Genomic_DNA"/>
</dbReference>
<name>A0ABS9YTJ6_9MYCO</name>
<keyword evidence="5" id="KW-1185">Reference proteome</keyword>
<evidence type="ECO:0000256" key="1">
    <source>
        <dbReference type="ARBA" id="ARBA00022729"/>
    </source>
</evidence>
<evidence type="ECO:0000313" key="5">
    <source>
        <dbReference type="Proteomes" id="UP001139068"/>
    </source>
</evidence>
<sequence length="134" mass="14517">MPILIALGIAVLVLIAFGISWLVRGDGLSADQRVGRAAVGQNDALQRENYPDFRKFTCTGQQGAEAEVIARQQQSRSAQGARFVDDVIGVKIDGDRATATVVYHFEKAPDKRIQSPMTFVREGGDWKVCSPGPA</sequence>
<accession>A0ABS9YTJ6</accession>
<evidence type="ECO:0000259" key="3">
    <source>
        <dbReference type="Pfam" id="PF26580"/>
    </source>
</evidence>
<reference evidence="4" key="1">
    <citation type="journal article" date="2022" name="ISME J.">
        <title>Identification of active gaseous-alkane degraders at natural gas seeps.</title>
        <authorList>
            <person name="Farhan Ul Haque M."/>
            <person name="Hernandez M."/>
            <person name="Crombie A.T."/>
            <person name="Murrell J.C."/>
        </authorList>
    </citation>
    <scope>NUCLEOTIDE SEQUENCE</scope>
    <source>
        <strain evidence="4">ANDR5</strain>
    </source>
</reference>
<dbReference type="Proteomes" id="UP001139068">
    <property type="component" value="Unassembled WGS sequence"/>
</dbReference>
<dbReference type="InterPro" id="IPR032710">
    <property type="entry name" value="NTF2-like_dom_sf"/>
</dbReference>
<protein>
    <submittedName>
        <fullName evidence="4">Lumazine-binding protein</fullName>
    </submittedName>
</protein>
<comment type="caution">
    <text evidence="4">The sequence shown here is derived from an EMBL/GenBank/DDBJ whole genome shotgun (WGS) entry which is preliminary data.</text>
</comment>
<feature type="domain" description="Low molecular weight antigen MTB12-like C-terminal" evidence="3">
    <location>
        <begin position="64"/>
        <end position="128"/>
    </location>
</feature>
<gene>
    <name evidence="4" type="ORF">K9U37_01495</name>
</gene>
<evidence type="ECO:0000256" key="2">
    <source>
        <dbReference type="ARBA" id="ARBA00093774"/>
    </source>
</evidence>
<evidence type="ECO:0000313" key="4">
    <source>
        <dbReference type="EMBL" id="MCI4673704.1"/>
    </source>
</evidence>
<dbReference type="SUPFAM" id="SSF54427">
    <property type="entry name" value="NTF2-like"/>
    <property type="match status" value="1"/>
</dbReference>
<organism evidence="4 5">
    <name type="scientific">Candidatus Mycolicibacterium alkanivorans</name>
    <dbReference type="NCBI Taxonomy" id="2954114"/>
    <lineage>
        <taxon>Bacteria</taxon>
        <taxon>Bacillati</taxon>
        <taxon>Actinomycetota</taxon>
        <taxon>Actinomycetes</taxon>
        <taxon>Mycobacteriales</taxon>
        <taxon>Mycobacteriaceae</taxon>
        <taxon>Mycolicibacterium</taxon>
    </lineage>
</organism>
<comment type="similarity">
    <text evidence="2">Belongs to the MTB12 family.</text>
</comment>